<feature type="region of interest" description="Disordered" evidence="1">
    <location>
        <begin position="123"/>
        <end position="227"/>
    </location>
</feature>
<dbReference type="InterPro" id="IPR002109">
    <property type="entry name" value="Glutaredoxin"/>
</dbReference>
<dbReference type="SUPFAM" id="SSF52833">
    <property type="entry name" value="Thioredoxin-like"/>
    <property type="match status" value="1"/>
</dbReference>
<evidence type="ECO:0000313" key="3">
    <source>
        <dbReference type="EMBL" id="PIU37105.1"/>
    </source>
</evidence>
<feature type="compositionally biased region" description="Polar residues" evidence="1">
    <location>
        <begin position="200"/>
        <end position="209"/>
    </location>
</feature>
<feature type="compositionally biased region" description="Low complexity" evidence="1">
    <location>
        <begin position="126"/>
        <end position="143"/>
    </location>
</feature>
<feature type="compositionally biased region" description="Polar residues" evidence="1">
    <location>
        <begin position="156"/>
        <end position="173"/>
    </location>
</feature>
<accession>A0A2M6YUF5</accession>
<proteinExistence type="predicted"/>
<protein>
    <recommendedName>
        <fullName evidence="2">Glutaredoxin domain-containing protein</fullName>
    </recommendedName>
</protein>
<feature type="compositionally biased region" description="Low complexity" evidence="1">
    <location>
        <begin position="87"/>
        <end position="103"/>
    </location>
</feature>
<feature type="region of interest" description="Disordered" evidence="1">
    <location>
        <begin position="82"/>
        <end position="111"/>
    </location>
</feature>
<feature type="domain" description="Glutaredoxin" evidence="2">
    <location>
        <begin position="3"/>
        <end position="55"/>
    </location>
</feature>
<dbReference type="EMBL" id="PEWY01000068">
    <property type="protein sequence ID" value="PIU37105.1"/>
    <property type="molecule type" value="Genomic_DNA"/>
</dbReference>
<dbReference type="CDD" id="cd02976">
    <property type="entry name" value="NrdH"/>
    <property type="match status" value="1"/>
</dbReference>
<dbReference type="Gene3D" id="3.40.30.10">
    <property type="entry name" value="Glutaredoxin"/>
    <property type="match status" value="1"/>
</dbReference>
<evidence type="ECO:0000313" key="4">
    <source>
        <dbReference type="Proteomes" id="UP000230184"/>
    </source>
</evidence>
<sequence>MKITVYTIKDCAFSKQEKEYLNTNKLVFEEKDLETNKDFLTEMLAISNNFAGTPVTRVEKDDGTIAVLKGFTKAEFDTTFGLASPKSTTEAGTTPAPTTTGSENLTPAVPTDLTDLATPAVEQPITDLTGSTDSTDSTDSAGSVSPAPISAETPISEPTNPEPTNQVTNNQATAPPDPLKSVMDDLQAKAETTVIPPVQPTMTDSTDSTAPVVPPADAPAIPDFPAK</sequence>
<organism evidence="3 4">
    <name type="scientific">Candidatus Roizmanbacteria bacterium CG07_land_8_20_14_0_80_34_15</name>
    <dbReference type="NCBI Taxonomy" id="1974849"/>
    <lineage>
        <taxon>Bacteria</taxon>
        <taxon>Candidatus Roizmaniibacteriota</taxon>
    </lineage>
</organism>
<evidence type="ECO:0000256" key="1">
    <source>
        <dbReference type="SAM" id="MobiDB-lite"/>
    </source>
</evidence>
<dbReference type="AlphaFoldDB" id="A0A2M6YUF5"/>
<name>A0A2M6YUF5_9BACT</name>
<feature type="compositionally biased region" description="Low complexity" evidence="1">
    <location>
        <begin position="218"/>
        <end position="227"/>
    </location>
</feature>
<comment type="caution">
    <text evidence="3">The sequence shown here is derived from an EMBL/GenBank/DDBJ whole genome shotgun (WGS) entry which is preliminary data.</text>
</comment>
<evidence type="ECO:0000259" key="2">
    <source>
        <dbReference type="Pfam" id="PF00462"/>
    </source>
</evidence>
<dbReference type="Proteomes" id="UP000230184">
    <property type="component" value="Unassembled WGS sequence"/>
</dbReference>
<gene>
    <name evidence="3" type="ORF">COT02_02535</name>
</gene>
<reference evidence="4" key="1">
    <citation type="submission" date="2017-09" db="EMBL/GenBank/DDBJ databases">
        <title>Depth-based differentiation of microbial function through sediment-hosted aquifers and enrichment of novel symbionts in the deep terrestrial subsurface.</title>
        <authorList>
            <person name="Probst A.J."/>
            <person name="Ladd B."/>
            <person name="Jarett J.K."/>
            <person name="Geller-Mcgrath D.E."/>
            <person name="Sieber C.M.K."/>
            <person name="Emerson J.B."/>
            <person name="Anantharaman K."/>
            <person name="Thomas B.C."/>
            <person name="Malmstrom R."/>
            <person name="Stieglmeier M."/>
            <person name="Klingl A."/>
            <person name="Woyke T."/>
            <person name="Ryan C.M."/>
            <person name="Banfield J.F."/>
        </authorList>
    </citation>
    <scope>NUCLEOTIDE SEQUENCE [LARGE SCALE GENOMIC DNA]</scope>
</reference>
<dbReference type="InterPro" id="IPR036249">
    <property type="entry name" value="Thioredoxin-like_sf"/>
</dbReference>
<dbReference type="Pfam" id="PF00462">
    <property type="entry name" value="Glutaredoxin"/>
    <property type="match status" value="1"/>
</dbReference>